<evidence type="ECO:0000313" key="2">
    <source>
        <dbReference type="EMBL" id="CAF1207850.1"/>
    </source>
</evidence>
<dbReference type="EMBL" id="CAJOBB010003345">
    <property type="protein sequence ID" value="CAF4035379.1"/>
    <property type="molecule type" value="Genomic_DNA"/>
</dbReference>
<dbReference type="EMBL" id="CAJNON010000477">
    <property type="protein sequence ID" value="CAF1281970.1"/>
    <property type="molecule type" value="Genomic_DNA"/>
</dbReference>
<dbReference type="Proteomes" id="UP000663868">
    <property type="component" value="Unassembled WGS sequence"/>
</dbReference>
<proteinExistence type="predicted"/>
<organism evidence="3 7">
    <name type="scientific">Adineta steineri</name>
    <dbReference type="NCBI Taxonomy" id="433720"/>
    <lineage>
        <taxon>Eukaryota</taxon>
        <taxon>Metazoa</taxon>
        <taxon>Spiralia</taxon>
        <taxon>Gnathifera</taxon>
        <taxon>Rotifera</taxon>
        <taxon>Eurotatoria</taxon>
        <taxon>Bdelloidea</taxon>
        <taxon>Adinetida</taxon>
        <taxon>Adinetidae</taxon>
        <taxon>Adineta</taxon>
    </lineage>
</organism>
<sequence>MTASLDLLKTTAETFDHALEAEYEEYLQELKQSQSINEHHITSLKLMWIQFDEKTANNVEDYDKKNHMIVEIEANVIKKHVQLYFQPNILPPNLGCLDEFSPDPVTSDIAHSKEPTRDAAQSSALSVSVLRGFIKI</sequence>
<evidence type="ECO:0000313" key="1">
    <source>
        <dbReference type="EMBL" id="CAF1153922.1"/>
    </source>
</evidence>
<dbReference type="EMBL" id="CAJNOG010000377">
    <property type="protein sequence ID" value="CAF1207850.1"/>
    <property type="molecule type" value="Genomic_DNA"/>
</dbReference>
<protein>
    <submittedName>
        <fullName evidence="3">Uncharacterized protein</fullName>
    </submittedName>
</protein>
<name>A0A815CBV0_9BILA</name>
<dbReference type="AlphaFoldDB" id="A0A815CBV0"/>
<evidence type="ECO:0000313" key="7">
    <source>
        <dbReference type="Proteomes" id="UP000663891"/>
    </source>
</evidence>
<dbReference type="EMBL" id="CAJOAZ010001233">
    <property type="protein sequence ID" value="CAF3785923.1"/>
    <property type="molecule type" value="Genomic_DNA"/>
</dbReference>
<dbReference type="EMBL" id="CAJOAY010003297">
    <property type="protein sequence ID" value="CAF4014455.1"/>
    <property type="molecule type" value="Genomic_DNA"/>
</dbReference>
<evidence type="ECO:0000313" key="6">
    <source>
        <dbReference type="EMBL" id="CAF4035379.1"/>
    </source>
</evidence>
<evidence type="ECO:0000313" key="3">
    <source>
        <dbReference type="EMBL" id="CAF1281970.1"/>
    </source>
</evidence>
<dbReference type="Proteomes" id="UP000663845">
    <property type="component" value="Unassembled WGS sequence"/>
</dbReference>
<dbReference type="Proteomes" id="UP000663881">
    <property type="component" value="Unassembled WGS sequence"/>
</dbReference>
<evidence type="ECO:0000313" key="4">
    <source>
        <dbReference type="EMBL" id="CAF3785923.1"/>
    </source>
</evidence>
<reference evidence="3" key="1">
    <citation type="submission" date="2021-02" db="EMBL/GenBank/DDBJ databases">
        <authorList>
            <person name="Nowell W R."/>
        </authorList>
    </citation>
    <scope>NUCLEOTIDE SEQUENCE</scope>
</reference>
<dbReference type="EMBL" id="CAJNOE010000331">
    <property type="protein sequence ID" value="CAF1153922.1"/>
    <property type="molecule type" value="Genomic_DNA"/>
</dbReference>
<accession>A0A815CBV0</accession>
<dbReference type="Proteomes" id="UP000663860">
    <property type="component" value="Unassembled WGS sequence"/>
</dbReference>
<evidence type="ECO:0000313" key="5">
    <source>
        <dbReference type="EMBL" id="CAF4014455.1"/>
    </source>
</evidence>
<gene>
    <name evidence="1" type="ORF">IZO911_LOCUS25930</name>
    <name evidence="2" type="ORF">JYZ213_LOCUS27284</name>
    <name evidence="6" type="ORF">KXQ929_LOCUS30558</name>
    <name evidence="5" type="ORF">OKA104_LOCUS30574</name>
    <name evidence="4" type="ORF">OXD698_LOCUS17395</name>
    <name evidence="3" type="ORF">VCS650_LOCUS30017</name>
</gene>
<comment type="caution">
    <text evidence="3">The sequence shown here is derived from an EMBL/GenBank/DDBJ whole genome shotgun (WGS) entry which is preliminary data.</text>
</comment>
<dbReference type="Proteomes" id="UP000663844">
    <property type="component" value="Unassembled WGS sequence"/>
</dbReference>
<dbReference type="Proteomes" id="UP000663891">
    <property type="component" value="Unassembled WGS sequence"/>
</dbReference>